<evidence type="ECO:0000259" key="1">
    <source>
        <dbReference type="Pfam" id="PF01636"/>
    </source>
</evidence>
<feature type="domain" description="Aminoglycoside phosphotransferase" evidence="1">
    <location>
        <begin position="139"/>
        <end position="338"/>
    </location>
</feature>
<dbReference type="RefSeq" id="WP_074946784.1">
    <property type="nucleotide sequence ID" value="NZ_FNUC01000004.1"/>
</dbReference>
<dbReference type="AlphaFoldDB" id="A0A1H5PUG1"/>
<name>A0A1H5PUG1_9ACTN</name>
<dbReference type="Gene3D" id="3.90.1200.10">
    <property type="match status" value="1"/>
</dbReference>
<reference evidence="3" key="1">
    <citation type="submission" date="2016-10" db="EMBL/GenBank/DDBJ databases">
        <authorList>
            <person name="Varghese N."/>
            <person name="Submissions S."/>
        </authorList>
    </citation>
    <scope>NUCLEOTIDE SEQUENCE [LARGE SCALE GENOMIC DNA]</scope>
    <source>
        <strain evidence="3">DSM 45237</strain>
    </source>
</reference>
<dbReference type="SUPFAM" id="SSF56112">
    <property type="entry name" value="Protein kinase-like (PK-like)"/>
    <property type="match status" value="1"/>
</dbReference>
<dbReference type="GO" id="GO:0016740">
    <property type="term" value="F:transferase activity"/>
    <property type="evidence" value="ECO:0007669"/>
    <property type="project" value="UniProtKB-KW"/>
</dbReference>
<accession>A0A1H5PUG1</accession>
<keyword evidence="3" id="KW-1185">Reference proteome</keyword>
<organism evidence="2 3">
    <name type="scientific">Jiangella alba</name>
    <dbReference type="NCBI Taxonomy" id="561176"/>
    <lineage>
        <taxon>Bacteria</taxon>
        <taxon>Bacillati</taxon>
        <taxon>Actinomycetota</taxon>
        <taxon>Actinomycetes</taxon>
        <taxon>Jiangellales</taxon>
        <taxon>Jiangellaceae</taxon>
        <taxon>Jiangella</taxon>
    </lineage>
</organism>
<protein>
    <submittedName>
        <fullName evidence="2">Phosphotransferase enzyme family protein</fullName>
    </submittedName>
</protein>
<gene>
    <name evidence="2" type="ORF">SAMN04488561_5902</name>
</gene>
<evidence type="ECO:0000313" key="2">
    <source>
        <dbReference type="EMBL" id="SEF17502.1"/>
    </source>
</evidence>
<proteinExistence type="predicted"/>
<dbReference type="EMBL" id="FNUC01000004">
    <property type="protein sequence ID" value="SEF17502.1"/>
    <property type="molecule type" value="Genomic_DNA"/>
</dbReference>
<sequence>MLADADRLLAGRDPDVPGLAVLLDPDALTAWLGSRWDARDRPPPDAVTVRYLRYKPGTALVAAVELSWPGATRAGFVKAVAPGAAPKLAKLRGATVDDVRLLAYGDAADDRRLPGLARLGPGLRTLRYKPERRWVGVAGDRVVKVHRPPLPPSVVSDHQAVRAAGLPVPELLAARLRHGLVVYRWVDGEPLDRSPGGPDGAARRETGALLRRLHDCAVVPARTRPPHRLELAGAVRAVAAVLPEAAAPAVATARAITGALAGADRPVVPVHGDFSADQVIAGPDGLAVIDLDRFCADDPAADLAGWAAAEIVAGRAGPDDGAARVLGELLDGYRPAPDLLDRLDPLTAAALLRRAAEPFRTRQADWPRQVAEHVRRAHRLVS</sequence>
<dbReference type="InterPro" id="IPR002575">
    <property type="entry name" value="Aminoglycoside_PTrfase"/>
</dbReference>
<dbReference type="STRING" id="561176.SAMN04488561_5902"/>
<dbReference type="Pfam" id="PF01636">
    <property type="entry name" value="APH"/>
    <property type="match status" value="1"/>
</dbReference>
<dbReference type="InterPro" id="IPR011009">
    <property type="entry name" value="Kinase-like_dom_sf"/>
</dbReference>
<evidence type="ECO:0000313" key="3">
    <source>
        <dbReference type="Proteomes" id="UP000181980"/>
    </source>
</evidence>
<keyword evidence="2" id="KW-0808">Transferase</keyword>
<dbReference type="Proteomes" id="UP000181980">
    <property type="component" value="Unassembled WGS sequence"/>
</dbReference>